<evidence type="ECO:0000256" key="1">
    <source>
        <dbReference type="SAM" id="MobiDB-lite"/>
    </source>
</evidence>
<name>A0A3L6RYU9_PANMI</name>
<organism evidence="2 3">
    <name type="scientific">Panicum miliaceum</name>
    <name type="common">Proso millet</name>
    <name type="synonym">Broomcorn millet</name>
    <dbReference type="NCBI Taxonomy" id="4540"/>
    <lineage>
        <taxon>Eukaryota</taxon>
        <taxon>Viridiplantae</taxon>
        <taxon>Streptophyta</taxon>
        <taxon>Embryophyta</taxon>
        <taxon>Tracheophyta</taxon>
        <taxon>Spermatophyta</taxon>
        <taxon>Magnoliopsida</taxon>
        <taxon>Liliopsida</taxon>
        <taxon>Poales</taxon>
        <taxon>Poaceae</taxon>
        <taxon>PACMAD clade</taxon>
        <taxon>Panicoideae</taxon>
        <taxon>Panicodae</taxon>
        <taxon>Paniceae</taxon>
        <taxon>Panicinae</taxon>
        <taxon>Panicum</taxon>
        <taxon>Panicum sect. Panicum</taxon>
    </lineage>
</organism>
<feature type="region of interest" description="Disordered" evidence="1">
    <location>
        <begin position="246"/>
        <end position="278"/>
    </location>
</feature>
<evidence type="ECO:0000313" key="3">
    <source>
        <dbReference type="Proteomes" id="UP000275267"/>
    </source>
</evidence>
<proteinExistence type="predicted"/>
<evidence type="ECO:0000313" key="2">
    <source>
        <dbReference type="EMBL" id="RLN11920.1"/>
    </source>
</evidence>
<accession>A0A3L6RYU9</accession>
<gene>
    <name evidence="2" type="ORF">C2845_PM09G08830</name>
</gene>
<dbReference type="AlphaFoldDB" id="A0A3L6RYU9"/>
<sequence>MYNFFSRHLGSLDSIHGGRRLHQRGACRRVGVEQSRQQVLPPARAVRVVASARRRVHQQPPGVPGVGAAAVDARARRGGLQRRGAVALVEPVPERVGHRAGHHAGHADHRAVHAGVPAGRHQRRRLGPVRRLVERPRALPRALRGRVAHPRVRRAGAAAAERPVVPAPARAEALHRHVLRREHQRDAARLRGARRGRERRELGQLQALPQRARLVRDLAGQDHPHVPAGAAAAGAVLADGRRGSLGEVEPVDAAPPLCDGRGAGRRRRGGEGEEEVGDDGLLCGREAAVPEDGDGDVAAQHGAVVVREEVRLGLDQERRRWHGRGHGERHH</sequence>
<comment type="caution">
    <text evidence="2">The sequence shown here is derived from an EMBL/GenBank/DDBJ whole genome shotgun (WGS) entry which is preliminary data.</text>
</comment>
<feature type="region of interest" description="Disordered" evidence="1">
    <location>
        <begin position="177"/>
        <end position="204"/>
    </location>
</feature>
<reference evidence="3" key="1">
    <citation type="journal article" date="2019" name="Nat. Commun.">
        <title>The genome of broomcorn millet.</title>
        <authorList>
            <person name="Zou C."/>
            <person name="Miki D."/>
            <person name="Li D."/>
            <person name="Tang Q."/>
            <person name="Xiao L."/>
            <person name="Rajput S."/>
            <person name="Deng P."/>
            <person name="Jia W."/>
            <person name="Huang R."/>
            <person name="Zhang M."/>
            <person name="Sun Y."/>
            <person name="Hu J."/>
            <person name="Fu X."/>
            <person name="Schnable P.S."/>
            <person name="Li F."/>
            <person name="Zhang H."/>
            <person name="Feng B."/>
            <person name="Zhu X."/>
            <person name="Liu R."/>
            <person name="Schnable J.C."/>
            <person name="Zhu J.-K."/>
            <person name="Zhang H."/>
        </authorList>
    </citation>
    <scope>NUCLEOTIDE SEQUENCE [LARGE SCALE GENOMIC DNA]</scope>
</reference>
<keyword evidence="3" id="KW-1185">Reference proteome</keyword>
<protein>
    <submittedName>
        <fullName evidence="2">Uncharacterized protein</fullName>
    </submittedName>
</protein>
<dbReference type="Proteomes" id="UP000275267">
    <property type="component" value="Unassembled WGS sequence"/>
</dbReference>
<dbReference type="EMBL" id="PQIB02000006">
    <property type="protein sequence ID" value="RLN11920.1"/>
    <property type="molecule type" value="Genomic_DNA"/>
</dbReference>